<dbReference type="InterPro" id="IPR015915">
    <property type="entry name" value="Kelch-typ_b-propeller"/>
</dbReference>
<dbReference type="InterPro" id="IPR006652">
    <property type="entry name" value="Kelch_1"/>
</dbReference>
<dbReference type="PANTHER" id="PTHR46034">
    <property type="match status" value="1"/>
</dbReference>
<dbReference type="SUPFAM" id="SSF117281">
    <property type="entry name" value="Kelch motif"/>
    <property type="match status" value="1"/>
</dbReference>
<organism evidence="2 3">
    <name type="scientific">Cephalotus follicularis</name>
    <name type="common">Albany pitcher plant</name>
    <dbReference type="NCBI Taxonomy" id="3775"/>
    <lineage>
        <taxon>Eukaryota</taxon>
        <taxon>Viridiplantae</taxon>
        <taxon>Streptophyta</taxon>
        <taxon>Embryophyta</taxon>
        <taxon>Tracheophyta</taxon>
        <taxon>Spermatophyta</taxon>
        <taxon>Magnoliopsida</taxon>
        <taxon>eudicotyledons</taxon>
        <taxon>Gunneridae</taxon>
        <taxon>Pentapetalae</taxon>
        <taxon>rosids</taxon>
        <taxon>fabids</taxon>
        <taxon>Oxalidales</taxon>
        <taxon>Cephalotaceae</taxon>
        <taxon>Cephalotus</taxon>
    </lineage>
</organism>
<dbReference type="PROSITE" id="PS51222">
    <property type="entry name" value="DCD"/>
    <property type="match status" value="1"/>
</dbReference>
<evidence type="ECO:0000259" key="1">
    <source>
        <dbReference type="PROSITE" id="PS51222"/>
    </source>
</evidence>
<dbReference type="Proteomes" id="UP000187406">
    <property type="component" value="Unassembled WGS sequence"/>
</dbReference>
<evidence type="ECO:0000313" key="2">
    <source>
        <dbReference type="EMBL" id="GAV62446.1"/>
    </source>
</evidence>
<gene>
    <name evidence="2" type="ORF">CFOL_v3_05969</name>
</gene>
<comment type="caution">
    <text evidence="2">The sequence shown here is derived from an EMBL/GenBank/DDBJ whole genome shotgun (WGS) entry which is preliminary data.</text>
</comment>
<dbReference type="OrthoDB" id="45365at2759"/>
<keyword evidence="3" id="KW-1185">Reference proteome</keyword>
<dbReference type="Gene3D" id="2.120.10.80">
    <property type="entry name" value="Kelch-type beta propeller"/>
    <property type="match status" value="2"/>
</dbReference>
<dbReference type="PANTHER" id="PTHR46034:SF23">
    <property type="entry name" value="DCD (DEVELOPMENT AND CELL DEATH) DOMAIN PROTEIN"/>
    <property type="match status" value="1"/>
</dbReference>
<feature type="domain" description="DCD" evidence="1">
    <location>
        <begin position="34"/>
        <end position="167"/>
    </location>
</feature>
<dbReference type="SMART" id="SM00612">
    <property type="entry name" value="Kelch"/>
    <property type="match status" value="5"/>
</dbReference>
<proteinExistence type="predicted"/>
<reference evidence="3" key="1">
    <citation type="submission" date="2016-04" db="EMBL/GenBank/DDBJ databases">
        <title>Cephalotus genome sequencing.</title>
        <authorList>
            <person name="Fukushima K."/>
            <person name="Hasebe M."/>
            <person name="Fang X."/>
        </authorList>
    </citation>
    <scope>NUCLEOTIDE SEQUENCE [LARGE SCALE GENOMIC DNA]</scope>
    <source>
        <strain evidence="3">cv. St1</strain>
    </source>
</reference>
<dbReference type="EMBL" id="BDDD01000258">
    <property type="protein sequence ID" value="GAV62446.1"/>
    <property type="molecule type" value="Genomic_DNA"/>
</dbReference>
<name>A0A1Q3B339_CEPFO</name>
<sequence>MGRGRKTQTFNFKEKSQPAWTVNCSGPARNLGKNDLGGVIFGCKHNTIKECFDKQLFGLPATHFSYVRNITPGLPLFLFNYSDRKLHGIFKAAGHGQLNIDPCGWTEGGSDYTPYAAQVKIQLHLQCQPLLEDKFSTLISDNYYEPRLFYFELDKVQTRKLMSSFQSSPITATTSLPKSETNWTTLTRAMPTNARQEGGNIKASTSGSNVANRDQADLEQEHGFFWDDYRMGKASQRLETSVDDEEAGKDEHLSFSSFVRSNTAVAQKMWSSLFKDGNASGAEKEVGVSKESALEVNVPHSDWSNMECESSSFASNLDKNLQLLEPPYNEDFGEYDERLVSFNPNGDVLYSSGVTKKGKLTMESSSLCVSPCLEEDSQPVLAPTNAIELLEEHHISALTRKFILMAANEKECCSRMNLETVSVTAVRPIDAEDWEAEEFESINEKPDINGSMFIVGGFDGSSWLSSVDLYVPSKDLMRSLSSPSVVHPHASAAKLNGEIYVFGGADGNMWYDTVESYHPQTNQWASRPPLNKKKGSLAGVSLTDKIFAVGGGNGIECFSEVEMFDLDVGRWIPVRSMLQKRFAPGAAEINGTVYVAGGYDGKDYLKSIERFDPREHSWTRLESMASKRGCLSLAVLNEKLYAIGGFDGERIVSTVEVFDPRVGSWMMGESMTDSRGNFGAGVIGNAIYVVGGIKDDYKILDTVECFMEGRGWRMTDLKAVGERCFFSALV</sequence>
<protein>
    <submittedName>
        <fullName evidence="2">Kelch_1 domain-containing protein/Dev_Cell_Death domain-containing protein</fullName>
    </submittedName>
</protein>
<dbReference type="GO" id="GO:0034976">
    <property type="term" value="P:response to endoplasmic reticulum stress"/>
    <property type="evidence" value="ECO:0007669"/>
    <property type="project" value="InterPro"/>
</dbReference>
<dbReference type="AlphaFoldDB" id="A0A1Q3B339"/>
<dbReference type="InterPro" id="IPR044832">
    <property type="entry name" value="NRP-like"/>
</dbReference>
<dbReference type="Pfam" id="PF10539">
    <property type="entry name" value="Dev_Cell_Death"/>
    <property type="match status" value="1"/>
</dbReference>
<dbReference type="SMART" id="SM00767">
    <property type="entry name" value="DCD"/>
    <property type="match status" value="1"/>
</dbReference>
<accession>A0A1Q3B339</accession>
<evidence type="ECO:0000313" key="3">
    <source>
        <dbReference type="Proteomes" id="UP000187406"/>
    </source>
</evidence>
<dbReference type="InParanoid" id="A0A1Q3B339"/>
<dbReference type="STRING" id="3775.A0A1Q3B339"/>
<dbReference type="Pfam" id="PF24681">
    <property type="entry name" value="Kelch_KLHDC2_KLHL20_DRC7"/>
    <property type="match status" value="1"/>
</dbReference>
<dbReference type="InterPro" id="IPR013989">
    <property type="entry name" value="Dev_and_cell_death_domain"/>
</dbReference>
<dbReference type="Pfam" id="PF01344">
    <property type="entry name" value="Kelch_1"/>
    <property type="match status" value="1"/>
</dbReference>